<proteinExistence type="predicted"/>
<dbReference type="RefSeq" id="WP_010877233.1">
    <property type="nucleotide sequence ID" value="NZ_QREL01000002.1"/>
</dbReference>
<evidence type="ECO:0000256" key="1">
    <source>
        <dbReference type="SAM" id="MobiDB-lite"/>
    </source>
</evidence>
<reference evidence="2 3" key="1">
    <citation type="submission" date="2018-07" db="EMBL/GenBank/DDBJ databases">
        <title>Genomic Encyclopedia of Type Strains, Phase IV (KMG-IV): sequencing the most valuable type-strain genomes for metagenomic binning, comparative biology and taxonomic classification.</title>
        <authorList>
            <person name="Goeker M."/>
        </authorList>
    </citation>
    <scope>NUCLEOTIDE SEQUENCE [LARGE SCALE GENOMIC DNA]</scope>
    <source>
        <strain evidence="2 3">DSM 7466</strain>
    </source>
</reference>
<name>A0A371ND27_9EURY</name>
<comment type="caution">
    <text evidence="2">The sequence shown here is derived from an EMBL/GenBank/DDBJ whole genome shotgun (WGS) entry which is preliminary data.</text>
</comment>
<feature type="compositionally biased region" description="Basic and acidic residues" evidence="1">
    <location>
        <begin position="1"/>
        <end position="12"/>
    </location>
</feature>
<evidence type="ECO:0008006" key="4">
    <source>
        <dbReference type="Google" id="ProtNLM"/>
    </source>
</evidence>
<accession>A0A371ND27</accession>
<dbReference type="EMBL" id="QREL01000002">
    <property type="protein sequence ID" value="REE26320.1"/>
    <property type="molecule type" value="Genomic_DNA"/>
</dbReference>
<feature type="region of interest" description="Disordered" evidence="1">
    <location>
        <begin position="1"/>
        <end position="42"/>
    </location>
</feature>
<gene>
    <name evidence="2" type="ORF">C7452_1282</name>
</gene>
<organism evidence="2 3">
    <name type="scientific">Methanothermobacter defluvii</name>
    <dbReference type="NCBI Taxonomy" id="49339"/>
    <lineage>
        <taxon>Archaea</taxon>
        <taxon>Methanobacteriati</taxon>
        <taxon>Methanobacteriota</taxon>
        <taxon>Methanomada group</taxon>
        <taxon>Methanobacteria</taxon>
        <taxon>Methanobacteriales</taxon>
        <taxon>Methanobacteriaceae</taxon>
        <taxon>Methanothermobacter</taxon>
    </lineage>
</organism>
<protein>
    <recommendedName>
        <fullName evidence="4">C2H2-type domain-containing protein</fullName>
    </recommendedName>
</protein>
<sequence>MGGEKSSDRENMEPENGNPCGVGTSDSETVYTRDNPGIEETSDDEKIEECFICHKKFNINADDSSHYHYGKYPMCSYCSDFYGFYR</sequence>
<dbReference type="AlphaFoldDB" id="A0A371ND27"/>
<dbReference type="GeneID" id="77404021"/>
<evidence type="ECO:0000313" key="3">
    <source>
        <dbReference type="Proteomes" id="UP000256864"/>
    </source>
</evidence>
<keyword evidence="3" id="KW-1185">Reference proteome</keyword>
<evidence type="ECO:0000313" key="2">
    <source>
        <dbReference type="EMBL" id="REE26320.1"/>
    </source>
</evidence>
<dbReference type="Proteomes" id="UP000256864">
    <property type="component" value="Unassembled WGS sequence"/>
</dbReference>